<evidence type="ECO:0000313" key="3">
    <source>
        <dbReference type="EMBL" id="QJI02109.1"/>
    </source>
</evidence>
<name>A0A6H1ZYN5_9ZZZZ</name>
<accession>A0A6H1ZYN5</accession>
<sequence>MNDNLKIWTAVEQPPPWALKTIGGGRLKGKTDINPQWRYHAMTELFGPCGKGWWYTIDRQWLEPGPTEEVAAFVNITLYTEECDKGIPATGGSMFVAQEKNGLYVSDEAYKMALTDALSVALKYLGVAAKIYYGAEATKYSAVGDAGAGTKKQAPPDAPARNAPTETEALVDESRKFDIAWLGVMEDIGEDDADNIAALKRHFIKTTTEKSDKFLAMSDSLNGMSSKEIAKLRAMLVKGREKVADYCKGDWREEACPSTCAGCAAILSPAEKQKSAMVKLPKGYCESCRPDAMVAFMAEKKEGA</sequence>
<dbReference type="EMBL" id="MT144975">
    <property type="protein sequence ID" value="QJI02109.1"/>
    <property type="molecule type" value="Genomic_DNA"/>
</dbReference>
<dbReference type="EMBL" id="MT144389">
    <property type="protein sequence ID" value="QJA53053.1"/>
    <property type="molecule type" value="Genomic_DNA"/>
</dbReference>
<reference evidence="2" key="1">
    <citation type="submission" date="2020-03" db="EMBL/GenBank/DDBJ databases">
        <title>The deep terrestrial virosphere.</title>
        <authorList>
            <person name="Holmfeldt K."/>
            <person name="Nilsson E."/>
            <person name="Simone D."/>
            <person name="Lopez-Fernandez M."/>
            <person name="Wu X."/>
            <person name="de Brujin I."/>
            <person name="Lundin D."/>
            <person name="Andersson A."/>
            <person name="Bertilsson S."/>
            <person name="Dopson M."/>
        </authorList>
    </citation>
    <scope>NUCLEOTIDE SEQUENCE</scope>
    <source>
        <strain evidence="2">TM448A03165</strain>
        <strain evidence="3">TM448B02925</strain>
    </source>
</reference>
<protein>
    <submittedName>
        <fullName evidence="2">Uncharacterized protein</fullName>
    </submittedName>
</protein>
<feature type="region of interest" description="Disordered" evidence="1">
    <location>
        <begin position="146"/>
        <end position="167"/>
    </location>
</feature>
<proteinExistence type="predicted"/>
<evidence type="ECO:0000256" key="1">
    <source>
        <dbReference type="SAM" id="MobiDB-lite"/>
    </source>
</evidence>
<organism evidence="2">
    <name type="scientific">viral metagenome</name>
    <dbReference type="NCBI Taxonomy" id="1070528"/>
    <lineage>
        <taxon>unclassified sequences</taxon>
        <taxon>metagenomes</taxon>
        <taxon>organismal metagenomes</taxon>
    </lineage>
</organism>
<evidence type="ECO:0000313" key="2">
    <source>
        <dbReference type="EMBL" id="QJA53053.1"/>
    </source>
</evidence>
<gene>
    <name evidence="2" type="ORF">TM448A03165_0014</name>
    <name evidence="3" type="ORF">TM448B02925_0006</name>
</gene>
<dbReference type="AlphaFoldDB" id="A0A6H1ZYN5"/>